<name>A0A1H6DWG9_9PSEU</name>
<reference evidence="4" key="1">
    <citation type="submission" date="2016-10" db="EMBL/GenBank/DDBJ databases">
        <authorList>
            <person name="de Groot N.N."/>
        </authorList>
    </citation>
    <scope>NUCLEOTIDE SEQUENCE [LARGE SCALE GENOMIC DNA]</scope>
    <source>
        <strain evidence="4">ATCC 20501</strain>
    </source>
</reference>
<evidence type="ECO:0000313" key="4">
    <source>
        <dbReference type="EMBL" id="SEG89677.1"/>
    </source>
</evidence>
<keyword evidence="6" id="KW-1185">Reference proteome</keyword>
<sequence length="367" mass="39151">MLTRRVRLQIVAFVAIALVGVSFAGARYAGLDRLFGPRGYVVTLKLADTGGVFENAEVTYRGVPVGRVGTIELTSTGVNIPLDIESSAPRIPDDVAAVVTNRSAVGEQYVDLQPKRDDGPFLDHGSVITQESATTPLPVETLMTNLDGLANSVPEDSLRTVVSELGTAFRDNGGHLQTIVDTSREFITAAQEHLPQTVQLLDDGNTVLATQNEQGSAIKSFGRDLRLLSEQLERSDGDLRAVIEKAPPAAQQISGLIRENQQLTPLLANLTSTSQLIAKHVDGLEHAFVVYPAAVTVSRTVVPGDGTAHFGLVLNAFDPLPCTAGYEKTERRNGIEMDPVPVNTDARCLEPPGSETSVRGAQNAPGQ</sequence>
<dbReference type="PANTHER" id="PTHR33371:SF16">
    <property type="entry name" value="MCE-FAMILY PROTEIN MCE3F"/>
    <property type="match status" value="1"/>
</dbReference>
<evidence type="ECO:0000256" key="1">
    <source>
        <dbReference type="SAM" id="MobiDB-lite"/>
    </source>
</evidence>
<dbReference type="Proteomes" id="UP000236729">
    <property type="component" value="Unassembled WGS sequence"/>
</dbReference>
<gene>
    <name evidence="4" type="ORF">SAMN02982929_05035</name>
    <name evidence="5" type="ORF">SAMN05216506_1078</name>
</gene>
<accession>A0A1I1VU41</accession>
<dbReference type="InterPro" id="IPR024516">
    <property type="entry name" value="Mce_C"/>
</dbReference>
<dbReference type="Pfam" id="PF11887">
    <property type="entry name" value="Mce4_CUP1"/>
    <property type="match status" value="1"/>
</dbReference>
<dbReference type="Pfam" id="PF02470">
    <property type="entry name" value="MlaD"/>
    <property type="match status" value="1"/>
</dbReference>
<evidence type="ECO:0000259" key="3">
    <source>
        <dbReference type="Pfam" id="PF11887"/>
    </source>
</evidence>
<accession>A0A1H6DWG9</accession>
<dbReference type="NCBIfam" id="TIGR00996">
    <property type="entry name" value="Mtu_fam_mce"/>
    <property type="match status" value="1"/>
</dbReference>
<dbReference type="PANTHER" id="PTHR33371">
    <property type="entry name" value="INTERMEMBRANE PHOSPHOLIPID TRANSPORT SYSTEM BINDING PROTEIN MLAD-RELATED"/>
    <property type="match status" value="1"/>
</dbReference>
<dbReference type="InterPro" id="IPR003399">
    <property type="entry name" value="Mce/MlaD"/>
</dbReference>
<dbReference type="AlphaFoldDB" id="A0A1H6DWG9"/>
<dbReference type="Proteomes" id="UP000199690">
    <property type="component" value="Unassembled WGS sequence"/>
</dbReference>
<organism evidence="4 7">
    <name type="scientific">Saccharopolyspora kobensis</name>
    <dbReference type="NCBI Taxonomy" id="146035"/>
    <lineage>
        <taxon>Bacteria</taxon>
        <taxon>Bacillati</taxon>
        <taxon>Actinomycetota</taxon>
        <taxon>Actinomycetes</taxon>
        <taxon>Pseudonocardiales</taxon>
        <taxon>Pseudonocardiaceae</taxon>
        <taxon>Saccharopolyspora</taxon>
    </lineage>
</organism>
<dbReference type="GO" id="GO:0005576">
    <property type="term" value="C:extracellular region"/>
    <property type="evidence" value="ECO:0007669"/>
    <property type="project" value="TreeGrafter"/>
</dbReference>
<dbReference type="EMBL" id="FOME01000007">
    <property type="protein sequence ID" value="SFD86365.1"/>
    <property type="molecule type" value="Genomic_DNA"/>
</dbReference>
<evidence type="ECO:0000259" key="2">
    <source>
        <dbReference type="Pfam" id="PF02470"/>
    </source>
</evidence>
<dbReference type="SMR" id="A0A1H6DWG9"/>
<dbReference type="InterPro" id="IPR005693">
    <property type="entry name" value="Mce"/>
</dbReference>
<evidence type="ECO:0000313" key="5">
    <source>
        <dbReference type="EMBL" id="SFD86365.1"/>
    </source>
</evidence>
<reference evidence="6 7" key="2">
    <citation type="submission" date="2016-10" db="EMBL/GenBank/DDBJ databases">
        <authorList>
            <person name="Varghese N."/>
            <person name="Submissions S."/>
        </authorList>
    </citation>
    <scope>NUCLEOTIDE SEQUENCE [LARGE SCALE GENOMIC DNA]</scope>
    <source>
        <strain evidence="7">ATCC 20501</strain>
        <strain evidence="5 6">CGMCC 4.3529</strain>
    </source>
</reference>
<feature type="region of interest" description="Disordered" evidence="1">
    <location>
        <begin position="331"/>
        <end position="367"/>
    </location>
</feature>
<evidence type="ECO:0000313" key="7">
    <source>
        <dbReference type="Proteomes" id="UP000236729"/>
    </source>
</evidence>
<proteinExistence type="predicted"/>
<evidence type="ECO:0000313" key="6">
    <source>
        <dbReference type="Proteomes" id="UP000199690"/>
    </source>
</evidence>
<dbReference type="InterPro" id="IPR052336">
    <property type="entry name" value="MlaD_Phospholipid_Transporter"/>
</dbReference>
<protein>
    <submittedName>
        <fullName evidence="4">Phospholipid/cholesterol/gamma-HCH transport system substrate-binding protein</fullName>
    </submittedName>
</protein>
<dbReference type="EMBL" id="FNVB01000008">
    <property type="protein sequence ID" value="SEG89677.1"/>
    <property type="molecule type" value="Genomic_DNA"/>
</dbReference>
<feature type="domain" description="Mammalian cell entry C-terminal" evidence="3">
    <location>
        <begin position="122"/>
        <end position="288"/>
    </location>
</feature>
<dbReference type="RefSeq" id="WP_093353891.1">
    <property type="nucleotide sequence ID" value="NZ_FNVB01000008.1"/>
</dbReference>
<feature type="compositionally biased region" description="Polar residues" evidence="1">
    <location>
        <begin position="354"/>
        <end position="367"/>
    </location>
</feature>
<feature type="domain" description="Mce/MlaD" evidence="2">
    <location>
        <begin position="38"/>
        <end position="114"/>
    </location>
</feature>